<evidence type="ECO:0000313" key="1">
    <source>
        <dbReference type="EMBL" id="MBA2862056.1"/>
    </source>
</evidence>
<accession>A0A7J9PH24</accession>
<dbReference type="AlphaFoldDB" id="A0A7J9PH24"/>
<sequence>MPRTEVYFHDEEKLKLYKKESKELGFNSFSDFIRFSIVFTLKNYEKEKNPNITDKLDHILNILNTLELKNNATQDKLLKSVHHISRELRENSTGKEKRELIDKAFEIIGNVYPQTLTFAELVEKMGITDNPRLVNMFREVVIQDPLFNDYIERRGDKFIAFENPSGRFASVEFQEL</sequence>
<comment type="caution">
    <text evidence="1">The sequence shown here is derived from an EMBL/GenBank/DDBJ whole genome shotgun (WGS) entry which is preliminary data.</text>
</comment>
<organism evidence="1 2">
    <name type="scientific">Methanococcus maripaludis</name>
    <name type="common">Methanococcus deltae</name>
    <dbReference type="NCBI Taxonomy" id="39152"/>
    <lineage>
        <taxon>Archaea</taxon>
        <taxon>Methanobacteriati</taxon>
        <taxon>Methanobacteriota</taxon>
        <taxon>Methanomada group</taxon>
        <taxon>Methanococci</taxon>
        <taxon>Methanococcales</taxon>
        <taxon>Methanococcaceae</taxon>
        <taxon>Methanococcus</taxon>
    </lineage>
</organism>
<gene>
    <name evidence="1" type="ORF">HNP90_000935</name>
</gene>
<dbReference type="RefSeq" id="WP_011976687.1">
    <property type="nucleotide sequence ID" value="NZ_JACDUL010000002.1"/>
</dbReference>
<dbReference type="Proteomes" id="UP000533207">
    <property type="component" value="Unassembled WGS sequence"/>
</dbReference>
<protein>
    <submittedName>
        <fullName evidence="1">Uncharacterized protein</fullName>
    </submittedName>
</protein>
<dbReference type="EMBL" id="JACDUL010000002">
    <property type="protein sequence ID" value="MBA2862056.1"/>
    <property type="molecule type" value="Genomic_DNA"/>
</dbReference>
<name>A0A7J9PH24_METMI</name>
<evidence type="ECO:0000313" key="2">
    <source>
        <dbReference type="Proteomes" id="UP000533207"/>
    </source>
</evidence>
<proteinExistence type="predicted"/>
<reference evidence="1 2" key="1">
    <citation type="submission" date="2020-07" db="EMBL/GenBank/DDBJ databases">
        <title>Genomic Encyclopedia of Type Strains, Phase IV (KMG-V): Genome sequencing to study the core and pangenomes of soil and plant-associated prokaryotes.</title>
        <authorList>
            <person name="Whitman W."/>
        </authorList>
    </citation>
    <scope>NUCLEOTIDE SEQUENCE [LARGE SCALE GENOMIC DNA]</scope>
    <source>
        <strain evidence="1 2">C8</strain>
    </source>
</reference>